<dbReference type="GO" id="GO:0140662">
    <property type="term" value="F:ATP-dependent protein folding chaperone"/>
    <property type="evidence" value="ECO:0007669"/>
    <property type="project" value="InterPro"/>
</dbReference>
<dbReference type="SUPFAM" id="SSF53067">
    <property type="entry name" value="Actin-like ATPase domain"/>
    <property type="match status" value="2"/>
</dbReference>
<dbReference type="Pfam" id="PF00012">
    <property type="entry name" value="HSP70"/>
    <property type="match status" value="1"/>
</dbReference>
<protein>
    <recommendedName>
        <fullName evidence="5">Actin-like ATPase domain-containing protein</fullName>
    </recommendedName>
</protein>
<dbReference type="InterPro" id="IPR013126">
    <property type="entry name" value="Hsp_70_fam"/>
</dbReference>
<evidence type="ECO:0008006" key="5">
    <source>
        <dbReference type="Google" id="ProtNLM"/>
    </source>
</evidence>
<dbReference type="InParanoid" id="A0A167LVU9"/>
<dbReference type="STRING" id="763407.A0A167LVU9"/>
<dbReference type="VEuPathDB" id="FungiDB:PHYBLDRAFT_170564"/>
<dbReference type="PANTHER" id="PTHR14187">
    <property type="entry name" value="ALPHA KINASE/ELONGATION FACTOR 2 KINASE"/>
    <property type="match status" value="1"/>
</dbReference>
<proteinExistence type="predicted"/>
<keyword evidence="4" id="KW-1185">Reference proteome</keyword>
<name>A0A167LVU9_PHYB8</name>
<dbReference type="PANTHER" id="PTHR14187:SF5">
    <property type="entry name" value="HEAT SHOCK 70 KDA PROTEIN 12A"/>
    <property type="match status" value="1"/>
</dbReference>
<keyword evidence="2" id="KW-0067">ATP-binding</keyword>
<dbReference type="AlphaFoldDB" id="A0A167LVU9"/>
<keyword evidence="1" id="KW-0547">Nucleotide-binding</keyword>
<dbReference type="GO" id="GO:0005524">
    <property type="term" value="F:ATP binding"/>
    <property type="evidence" value="ECO:0007669"/>
    <property type="project" value="UniProtKB-KW"/>
</dbReference>
<accession>A0A167LVU9</accession>
<dbReference type="EMBL" id="KV440986">
    <property type="protein sequence ID" value="OAD71189.1"/>
    <property type="molecule type" value="Genomic_DNA"/>
</dbReference>
<evidence type="ECO:0000256" key="1">
    <source>
        <dbReference type="ARBA" id="ARBA00022741"/>
    </source>
</evidence>
<dbReference type="Proteomes" id="UP000077315">
    <property type="component" value="Unassembled WGS sequence"/>
</dbReference>
<evidence type="ECO:0000256" key="2">
    <source>
        <dbReference type="ARBA" id="ARBA00022840"/>
    </source>
</evidence>
<reference evidence="4" key="1">
    <citation type="submission" date="2015-06" db="EMBL/GenBank/DDBJ databases">
        <title>Expansion of signal transduction pathways in fungi by whole-genome duplication.</title>
        <authorList>
            <consortium name="DOE Joint Genome Institute"/>
            <person name="Corrochano L.M."/>
            <person name="Kuo A."/>
            <person name="Marcet-Houben M."/>
            <person name="Polaino S."/>
            <person name="Salamov A."/>
            <person name="Villalobos J.M."/>
            <person name="Alvarez M.I."/>
            <person name="Avalos J."/>
            <person name="Benito E.P."/>
            <person name="Benoit I."/>
            <person name="Burger G."/>
            <person name="Camino L.P."/>
            <person name="Canovas D."/>
            <person name="Cerda-Olmedo E."/>
            <person name="Cheng J.-F."/>
            <person name="Dominguez A."/>
            <person name="Elias M."/>
            <person name="Eslava A.P."/>
            <person name="Glaser F."/>
            <person name="Grimwood J."/>
            <person name="Gutierrez G."/>
            <person name="Heitman J."/>
            <person name="Henrissat B."/>
            <person name="Iturriaga E.A."/>
            <person name="Lang B.F."/>
            <person name="Lavin J.L."/>
            <person name="Lee S."/>
            <person name="Li W."/>
            <person name="Lindquist E."/>
            <person name="Lopez-Garcia S."/>
            <person name="Luque E.M."/>
            <person name="Marcos A.T."/>
            <person name="Martin J."/>
            <person name="McCluskey K."/>
            <person name="Medina H.R."/>
            <person name="Miralles-Duran A."/>
            <person name="Miyazaki A."/>
            <person name="Munoz-Torres E."/>
            <person name="Oguiza J.A."/>
            <person name="Ohm R."/>
            <person name="Olmedo M."/>
            <person name="Orejas M."/>
            <person name="Ortiz-Castellanos L."/>
            <person name="Pisabarro A.G."/>
            <person name="Rodriguez-Romero J."/>
            <person name="Ruiz-Herrera J."/>
            <person name="Ruiz-Vazquez R."/>
            <person name="Sanz C."/>
            <person name="Schackwitz W."/>
            <person name="Schmutz J."/>
            <person name="Shahriari M."/>
            <person name="Shelest E."/>
            <person name="Silva-Franco F."/>
            <person name="Soanes D."/>
            <person name="Syed K."/>
            <person name="Tagua V.G."/>
            <person name="Talbot N.J."/>
            <person name="Thon M."/>
            <person name="De vries R.P."/>
            <person name="Wiebenga A."/>
            <person name="Yadav J.S."/>
            <person name="Braun E.L."/>
            <person name="Baker S."/>
            <person name="Garre V."/>
            <person name="Horwitz B."/>
            <person name="Torres-Martinez S."/>
            <person name="Idnurm A."/>
            <person name="Herrera-Estrella A."/>
            <person name="Gabaldon T."/>
            <person name="Grigoriev I.V."/>
        </authorList>
    </citation>
    <scope>NUCLEOTIDE SEQUENCE [LARGE SCALE GENOMIC DNA]</scope>
    <source>
        <strain evidence="4">NRRL 1555(-)</strain>
    </source>
</reference>
<evidence type="ECO:0000313" key="4">
    <source>
        <dbReference type="Proteomes" id="UP000077315"/>
    </source>
</evidence>
<dbReference type="GeneID" id="28997282"/>
<sequence length="578" mass="66303">MLSFITGGTNKTIEYDYLIAIDFGTTYSGFEVMSLNKLEPKAVDLFNHTKCCKTDWKFKYMESALLYSPTRRALVKYGKEADGYRRRYPNYGYDYVSKVKLHLDGFIEEKDLPPLPSDKTPLTIIADFLRKMYKDINNDIYKVYPKYYTSKYRYCLTVPAMWTNESRDLMRKAAVKAGLISEHDDPKRLLFVDEAMAAALYAERNTSGPKLTDGQSYMICDAGGGTVDIAVLEKNALSEKTCYKEITIGTGRSCGSTFLDKRFKVLMEKSLHKHPEYTEADIEPALDEFINTIKRYFGDSICNLRPEMSEICDGAHQNPTFADKFSYDEIRKEVFDPVVNEVISTIETQFAQLGERKLDAMFITGGFGSSPYLQHRIKETFKDRVKHFEVVRFGTMAVMKGALLYGIDQSIVINHVSRRTYGIMLCEPSHAFDEPRSWSNRFDVCITKGDPIKRDRWISRTLDLEKNHYTAISLFAYDGDDPIPEYPTEKMAHLVAVYNIKFSIKDRSVSNKNLVIDMWFGLDRIEVKAEFVDHQFRYKTVSDVSGKVTELPFLSLKPVIDKTSSDDYLTQSLFGSLP</sequence>
<gene>
    <name evidence="3" type="ORF">PHYBLDRAFT_170564</name>
</gene>
<evidence type="ECO:0000313" key="3">
    <source>
        <dbReference type="EMBL" id="OAD71189.1"/>
    </source>
</evidence>
<dbReference type="RefSeq" id="XP_018289229.1">
    <property type="nucleotide sequence ID" value="XM_018436376.1"/>
</dbReference>
<dbReference type="OrthoDB" id="2963168at2759"/>
<organism evidence="3 4">
    <name type="scientific">Phycomyces blakesleeanus (strain ATCC 8743b / DSM 1359 / FGSC 10004 / NBRC 33097 / NRRL 1555)</name>
    <dbReference type="NCBI Taxonomy" id="763407"/>
    <lineage>
        <taxon>Eukaryota</taxon>
        <taxon>Fungi</taxon>
        <taxon>Fungi incertae sedis</taxon>
        <taxon>Mucoromycota</taxon>
        <taxon>Mucoromycotina</taxon>
        <taxon>Mucoromycetes</taxon>
        <taxon>Mucorales</taxon>
        <taxon>Phycomycetaceae</taxon>
        <taxon>Phycomyces</taxon>
    </lineage>
</organism>
<dbReference type="Gene3D" id="3.30.420.40">
    <property type="match status" value="2"/>
</dbReference>
<dbReference type="InterPro" id="IPR043129">
    <property type="entry name" value="ATPase_NBD"/>
</dbReference>